<sequence>MRAFFRYVVVAAVVTLVLAVSAQAQMISDFPEIDCASTDLEHCAQCHYYRRGTNTFYFCAICQDTDEQLYSQIVDGANKGHCVPYNGPCNVKDCFKCAADNADSCVACNVGVPDQNTRQCLGESLSSATHGKYTTSKSPSSSTITTGDPQSASSITSEPSGPCSIVNCAVCSSDQRTCITCTAGYTLTGTGACMQSGFCAVANCVQCAATNYRRCTTCASGYASNSNGECRVSGNGAVSGPATLLVGSTALAVALAPLF</sequence>
<comment type="caution">
    <text evidence="3">The sequence shown here is derived from an EMBL/GenBank/DDBJ whole genome shotgun (WGS) entry which is preliminary data.</text>
</comment>
<feature type="compositionally biased region" description="Low complexity" evidence="1">
    <location>
        <begin position="134"/>
        <end position="146"/>
    </location>
</feature>
<keyword evidence="4" id="KW-1185">Reference proteome</keyword>
<keyword evidence="2" id="KW-0732">Signal</keyword>
<accession>A0A0N1HZJ5</accession>
<name>A0A0N1HZJ5_LEPSE</name>
<evidence type="ECO:0000313" key="4">
    <source>
        <dbReference type="Proteomes" id="UP000038009"/>
    </source>
</evidence>
<dbReference type="OMA" id="GYPNINT"/>
<protein>
    <submittedName>
        <fullName evidence="3">Surface antigen-like protein</fullName>
    </submittedName>
</protein>
<feature type="chain" id="PRO_5005873699" evidence="2">
    <location>
        <begin position="25"/>
        <end position="259"/>
    </location>
</feature>
<feature type="region of interest" description="Disordered" evidence="1">
    <location>
        <begin position="129"/>
        <end position="161"/>
    </location>
</feature>
<dbReference type="Proteomes" id="UP000038009">
    <property type="component" value="Unassembled WGS sequence"/>
</dbReference>
<evidence type="ECO:0000313" key="3">
    <source>
        <dbReference type="EMBL" id="KPI82831.1"/>
    </source>
</evidence>
<reference evidence="3 4" key="1">
    <citation type="journal article" date="2015" name="PLoS Pathog.">
        <title>Leptomonas seymouri: Adaptations to the Dixenous Life Cycle Analyzed by Genome Sequencing, Transcriptome Profiling and Co-infection with Leishmania donovani.</title>
        <authorList>
            <person name="Kraeva N."/>
            <person name="Butenko A."/>
            <person name="Hlavacova J."/>
            <person name="Kostygov A."/>
            <person name="Myskova J."/>
            <person name="Grybchuk D."/>
            <person name="Lestinova T."/>
            <person name="Votypka J."/>
            <person name="Volf P."/>
            <person name="Opperdoes F."/>
            <person name="Flegontov P."/>
            <person name="Lukes J."/>
            <person name="Yurchenko V."/>
        </authorList>
    </citation>
    <scope>NUCLEOTIDE SEQUENCE [LARGE SCALE GENOMIC DNA]</scope>
    <source>
        <strain evidence="3 4">ATCC 30220</strain>
    </source>
</reference>
<feature type="signal peptide" evidence="2">
    <location>
        <begin position="1"/>
        <end position="24"/>
    </location>
</feature>
<organism evidence="3 4">
    <name type="scientific">Leptomonas seymouri</name>
    <dbReference type="NCBI Taxonomy" id="5684"/>
    <lineage>
        <taxon>Eukaryota</taxon>
        <taxon>Discoba</taxon>
        <taxon>Euglenozoa</taxon>
        <taxon>Kinetoplastea</taxon>
        <taxon>Metakinetoplastina</taxon>
        <taxon>Trypanosomatida</taxon>
        <taxon>Trypanosomatidae</taxon>
        <taxon>Leishmaniinae</taxon>
        <taxon>Leptomonas</taxon>
    </lineage>
</organism>
<evidence type="ECO:0000256" key="2">
    <source>
        <dbReference type="SAM" id="SignalP"/>
    </source>
</evidence>
<dbReference type="OrthoDB" id="274361at2759"/>
<proteinExistence type="predicted"/>
<dbReference type="VEuPathDB" id="TriTrypDB:Lsey_0519_0020"/>
<evidence type="ECO:0000256" key="1">
    <source>
        <dbReference type="SAM" id="MobiDB-lite"/>
    </source>
</evidence>
<gene>
    <name evidence="3" type="ORF">ABL78_8157</name>
</gene>
<feature type="compositionally biased region" description="Polar residues" evidence="1">
    <location>
        <begin position="147"/>
        <end position="159"/>
    </location>
</feature>
<dbReference type="AlphaFoldDB" id="A0A0N1HZJ5"/>
<dbReference type="EMBL" id="LJSK01000519">
    <property type="protein sequence ID" value="KPI82831.1"/>
    <property type="molecule type" value="Genomic_DNA"/>
</dbReference>